<reference evidence="7" key="1">
    <citation type="submission" date="2016-06" db="UniProtKB">
        <authorList>
            <consortium name="WormBaseParasite"/>
        </authorList>
    </citation>
    <scope>IDENTIFICATION</scope>
</reference>
<comment type="subcellular location">
    <subcellularLocation>
        <location evidence="2">Cell membrane</location>
        <topology evidence="2">Lipid-anchor</topology>
        <orientation evidence="2">Cytoplasmic side</orientation>
    </subcellularLocation>
</comment>
<keyword evidence="3" id="KW-0812">Transmembrane</keyword>
<evidence type="ECO:0000256" key="3">
    <source>
        <dbReference type="SAM" id="Phobius"/>
    </source>
</evidence>
<keyword evidence="2" id="KW-0449">Lipoprotein</keyword>
<keyword evidence="2" id="KW-0636">Prenylation</keyword>
<keyword evidence="2" id="KW-1003">Cell membrane</keyword>
<dbReference type="AlphaFoldDB" id="A0A182E9T1"/>
<dbReference type="STRING" id="42157.A0A182E9T1"/>
<evidence type="ECO:0000313" key="7">
    <source>
        <dbReference type="WBParaSite" id="nOo.2.0.1.t04795-RA"/>
    </source>
</evidence>
<organism evidence="7">
    <name type="scientific">Onchocerca ochengi</name>
    <name type="common">Filarial nematode worm</name>
    <dbReference type="NCBI Taxonomy" id="42157"/>
    <lineage>
        <taxon>Eukaryota</taxon>
        <taxon>Metazoa</taxon>
        <taxon>Ecdysozoa</taxon>
        <taxon>Nematoda</taxon>
        <taxon>Chromadorea</taxon>
        <taxon>Rhabditida</taxon>
        <taxon>Spirurina</taxon>
        <taxon>Spiruromorpha</taxon>
        <taxon>Filarioidea</taxon>
        <taxon>Onchocercidae</taxon>
        <taxon>Onchocerca</taxon>
    </lineage>
</organism>
<dbReference type="Pfam" id="PF19292">
    <property type="entry name" value="KPBB_C"/>
    <property type="match status" value="1"/>
</dbReference>
<keyword evidence="3" id="KW-1133">Transmembrane helix</keyword>
<dbReference type="PANTHER" id="PTHR10749">
    <property type="entry name" value="PHOSPHORYLASE B KINASE REGULATORY SUBUNIT"/>
    <property type="match status" value="1"/>
</dbReference>
<keyword evidence="6" id="KW-1185">Reference proteome</keyword>
<keyword evidence="2" id="KW-0321">Glycogen metabolism</keyword>
<evidence type="ECO:0000259" key="4">
    <source>
        <dbReference type="Pfam" id="PF19292"/>
    </source>
</evidence>
<dbReference type="EMBL" id="UYRW01001145">
    <property type="protein sequence ID" value="VDK74588.1"/>
    <property type="molecule type" value="Genomic_DNA"/>
</dbReference>
<name>A0A182E9T1_ONCOC</name>
<keyword evidence="2" id="KW-0112">Calmodulin-binding</keyword>
<dbReference type="GO" id="GO:0005516">
    <property type="term" value="F:calmodulin binding"/>
    <property type="evidence" value="ECO:0007669"/>
    <property type="project" value="UniProtKB-KW"/>
</dbReference>
<evidence type="ECO:0000256" key="1">
    <source>
        <dbReference type="ARBA" id="ARBA00023277"/>
    </source>
</evidence>
<comment type="similarity">
    <text evidence="2">Belongs to the phosphorylase b kinase regulatory chain family.</text>
</comment>
<dbReference type="WBParaSite" id="nOo.2.0.1.t04795-RA">
    <property type="protein sequence ID" value="nOo.2.0.1.t04795-RA"/>
    <property type="gene ID" value="nOo.2.0.1.g04795"/>
</dbReference>
<proteinExistence type="inferred from homology"/>
<feature type="transmembrane region" description="Helical" evidence="3">
    <location>
        <begin position="156"/>
        <end position="175"/>
    </location>
</feature>
<comment type="pathway">
    <text evidence="2">Glycan biosynthesis; glycogen metabolism.</text>
</comment>
<evidence type="ECO:0000313" key="5">
    <source>
        <dbReference type="EMBL" id="VDK74588.1"/>
    </source>
</evidence>
<dbReference type="Proteomes" id="UP000271087">
    <property type="component" value="Unassembled WGS sequence"/>
</dbReference>
<keyword evidence="1 2" id="KW-0119">Carbohydrate metabolism</keyword>
<reference evidence="5 6" key="2">
    <citation type="submission" date="2018-08" db="EMBL/GenBank/DDBJ databases">
        <authorList>
            <person name="Laetsch R D."/>
            <person name="Stevens L."/>
            <person name="Kumar S."/>
            <person name="Blaxter L. M."/>
        </authorList>
    </citation>
    <scope>NUCLEOTIDE SEQUENCE [LARGE SCALE GENOMIC DNA]</scope>
</reference>
<dbReference type="GO" id="GO:0005977">
    <property type="term" value="P:glycogen metabolic process"/>
    <property type="evidence" value="ECO:0007669"/>
    <property type="project" value="UniProtKB-UniPathway"/>
</dbReference>
<comment type="function">
    <text evidence="2">Phosphorylase b kinase catalyzes the phosphorylation of serine in certain substrates, including troponin I.</text>
</comment>
<protein>
    <recommendedName>
        <fullName evidence="2">Phosphorylase b kinase regulatory subunit</fullName>
    </recommendedName>
</protein>
<dbReference type="InterPro" id="IPR045583">
    <property type="entry name" value="KPBA/B_C"/>
</dbReference>
<evidence type="ECO:0000313" key="6">
    <source>
        <dbReference type="Proteomes" id="UP000271087"/>
    </source>
</evidence>
<dbReference type="InterPro" id="IPR008734">
    <property type="entry name" value="PHK_A/B_su"/>
</dbReference>
<dbReference type="PANTHER" id="PTHR10749:SF8">
    <property type="entry name" value="PHOSPHORYLASE B KINASE REGULATORY SUBUNIT BETA"/>
    <property type="match status" value="1"/>
</dbReference>
<feature type="domain" description="Phosphorylase b kinase regulatory subunit alpha/beta C-terminal" evidence="4">
    <location>
        <begin position="3"/>
        <end position="77"/>
    </location>
</feature>
<evidence type="ECO:0000256" key="2">
    <source>
        <dbReference type="RuleBase" id="RU364123"/>
    </source>
</evidence>
<keyword evidence="2 3" id="KW-0472">Membrane</keyword>
<dbReference type="GO" id="GO:0005964">
    <property type="term" value="C:phosphorylase kinase complex"/>
    <property type="evidence" value="ECO:0007669"/>
    <property type="project" value="TreeGrafter"/>
</dbReference>
<dbReference type="UniPathway" id="UPA00163"/>
<dbReference type="OrthoDB" id="5971574at2759"/>
<dbReference type="GO" id="GO:0005886">
    <property type="term" value="C:plasma membrane"/>
    <property type="evidence" value="ECO:0007669"/>
    <property type="project" value="UniProtKB-SubCell"/>
</dbReference>
<sequence>QPTLSDMTPFELTFSHKIESMMSAIDHPEYRQVLVELLCIIAVILERNRELIFSDKLDLDELISTAFRQYCSDHEVVDKDDMTPFYELDDSDLTKNSTANYFARAVIDSLLNGIYVNRRKMTTFMPSDPLACMAVSESERSDNQGYNSCLKILERVILLGKVNMLLFCIYAFIWLKNAAKLYVII</sequence>
<accession>A0A182E9T1</accession>
<gene>
    <name evidence="5" type="ORF">NOO_LOCUS4795</name>
</gene>